<dbReference type="InterPro" id="IPR000219">
    <property type="entry name" value="DH_dom"/>
</dbReference>
<dbReference type="PANTHER" id="PTHR46006:SF6">
    <property type="entry name" value="INTERSECTIN-2 ISOFORM X1"/>
    <property type="match status" value="1"/>
</dbReference>
<evidence type="ECO:0000259" key="3">
    <source>
        <dbReference type="PROSITE" id="PS50010"/>
    </source>
</evidence>
<dbReference type="PANTHER" id="PTHR46006">
    <property type="entry name" value="RHO GUANINE NUCLEOTIDE EXCHANGE FACTOR AT 64C, ISOFORM A"/>
    <property type="match status" value="1"/>
</dbReference>
<organism evidence="4 5">
    <name type="scientific">Gonapodya prolifera (strain JEL478)</name>
    <name type="common">Monoblepharis prolifera</name>
    <dbReference type="NCBI Taxonomy" id="1344416"/>
    <lineage>
        <taxon>Eukaryota</taxon>
        <taxon>Fungi</taxon>
        <taxon>Fungi incertae sedis</taxon>
        <taxon>Chytridiomycota</taxon>
        <taxon>Chytridiomycota incertae sedis</taxon>
        <taxon>Monoblepharidomycetes</taxon>
        <taxon>Monoblepharidales</taxon>
        <taxon>Gonapodyaceae</taxon>
        <taxon>Gonapodya</taxon>
    </lineage>
</organism>
<keyword evidence="2" id="KW-0963">Cytoplasm</keyword>
<keyword evidence="5" id="KW-1185">Reference proteome</keyword>
<dbReference type="OrthoDB" id="2154951at2759"/>
<evidence type="ECO:0000313" key="4">
    <source>
        <dbReference type="EMBL" id="KXS17650.1"/>
    </source>
</evidence>
<dbReference type="PROSITE" id="PS50010">
    <property type="entry name" value="DH_2"/>
    <property type="match status" value="1"/>
</dbReference>
<dbReference type="GO" id="GO:0035025">
    <property type="term" value="P:positive regulation of Rho protein signal transduction"/>
    <property type="evidence" value="ECO:0007669"/>
    <property type="project" value="TreeGrafter"/>
</dbReference>
<evidence type="ECO:0000313" key="5">
    <source>
        <dbReference type="Proteomes" id="UP000070544"/>
    </source>
</evidence>
<dbReference type="GO" id="GO:0005737">
    <property type="term" value="C:cytoplasm"/>
    <property type="evidence" value="ECO:0007669"/>
    <property type="project" value="UniProtKB-SubCell"/>
</dbReference>
<dbReference type="SUPFAM" id="SSF48065">
    <property type="entry name" value="DBL homology domain (DH-domain)"/>
    <property type="match status" value="1"/>
</dbReference>
<protein>
    <submittedName>
        <fullName evidence="4">Dbl homology domain-containing protein</fullName>
    </submittedName>
</protein>
<dbReference type="GO" id="GO:0005085">
    <property type="term" value="F:guanyl-nucleotide exchange factor activity"/>
    <property type="evidence" value="ECO:0007669"/>
    <property type="project" value="InterPro"/>
</dbReference>
<dbReference type="STRING" id="1344416.A0A139ALL0"/>
<dbReference type="Pfam" id="PF00621">
    <property type="entry name" value="RhoGEF"/>
    <property type="match status" value="1"/>
</dbReference>
<dbReference type="EMBL" id="KQ965746">
    <property type="protein sequence ID" value="KXS17650.1"/>
    <property type="molecule type" value="Genomic_DNA"/>
</dbReference>
<sequence length="143" mass="16439">MAVEKWFVISPFEADAMARAGMDVRSSCRPTPDEPGKLLLDTAKIDQQELKRQEVIYETLVTEREYVRDLKIIIDLYLKVMREKKILPPKGLAIVFSNIEQILPVNVELLARLEDRRIRSGAVVKEVGDVFLELASYLKMYTV</sequence>
<reference evidence="4 5" key="1">
    <citation type="journal article" date="2015" name="Genome Biol. Evol.">
        <title>Phylogenomic analyses indicate that early fungi evolved digesting cell walls of algal ancestors of land plants.</title>
        <authorList>
            <person name="Chang Y."/>
            <person name="Wang S."/>
            <person name="Sekimoto S."/>
            <person name="Aerts A.L."/>
            <person name="Choi C."/>
            <person name="Clum A."/>
            <person name="LaButti K.M."/>
            <person name="Lindquist E.A."/>
            <person name="Yee Ngan C."/>
            <person name="Ohm R.A."/>
            <person name="Salamov A.A."/>
            <person name="Grigoriev I.V."/>
            <person name="Spatafora J.W."/>
            <person name="Berbee M.L."/>
        </authorList>
    </citation>
    <scope>NUCLEOTIDE SEQUENCE [LARGE SCALE GENOMIC DNA]</scope>
    <source>
        <strain evidence="4 5">JEL478</strain>
    </source>
</reference>
<evidence type="ECO:0000256" key="2">
    <source>
        <dbReference type="ARBA" id="ARBA00022490"/>
    </source>
</evidence>
<gene>
    <name evidence="4" type="ORF">M427DRAFT_255858</name>
</gene>
<dbReference type="Proteomes" id="UP000070544">
    <property type="component" value="Unassembled WGS sequence"/>
</dbReference>
<comment type="subcellular location">
    <subcellularLocation>
        <location evidence="1">Cytoplasm</location>
    </subcellularLocation>
</comment>
<proteinExistence type="predicted"/>
<dbReference type="InterPro" id="IPR035899">
    <property type="entry name" value="DBL_dom_sf"/>
</dbReference>
<dbReference type="Gene3D" id="1.20.900.10">
    <property type="entry name" value="Dbl homology (DH) domain"/>
    <property type="match status" value="1"/>
</dbReference>
<evidence type="ECO:0000256" key="1">
    <source>
        <dbReference type="ARBA" id="ARBA00004496"/>
    </source>
</evidence>
<feature type="domain" description="DH" evidence="3">
    <location>
        <begin position="51"/>
        <end position="143"/>
    </location>
</feature>
<name>A0A139ALL0_GONPJ</name>
<dbReference type="InterPro" id="IPR051480">
    <property type="entry name" value="Endocytic_GEF_Adapter"/>
</dbReference>
<accession>A0A139ALL0</accession>
<dbReference type="AlphaFoldDB" id="A0A139ALL0"/>